<evidence type="ECO:0000259" key="4">
    <source>
        <dbReference type="Pfam" id="PF01210"/>
    </source>
</evidence>
<accession>A0A382FNU4</accession>
<dbReference type="FunFam" id="3.40.50.720:FF:000019">
    <property type="entry name" value="Glycerol-3-phosphate dehydrogenase [NAD(P)+]"/>
    <property type="match status" value="1"/>
</dbReference>
<proteinExistence type="inferred from homology"/>
<dbReference type="InterPro" id="IPR008927">
    <property type="entry name" value="6-PGluconate_DH-like_C_sf"/>
</dbReference>
<evidence type="ECO:0000256" key="3">
    <source>
        <dbReference type="ARBA" id="ARBA00023027"/>
    </source>
</evidence>
<dbReference type="NCBIfam" id="NF000942">
    <property type="entry name" value="PRK00094.1-4"/>
    <property type="match status" value="1"/>
</dbReference>
<keyword evidence="3" id="KW-0520">NAD</keyword>
<dbReference type="FunFam" id="1.10.1040.10:FF:000001">
    <property type="entry name" value="Glycerol-3-phosphate dehydrogenase [NAD(P)+]"/>
    <property type="match status" value="1"/>
</dbReference>
<dbReference type="PANTHER" id="PTHR11728">
    <property type="entry name" value="GLYCEROL-3-PHOSPHATE DEHYDROGENASE"/>
    <property type="match status" value="1"/>
</dbReference>
<dbReference type="InterPro" id="IPR011128">
    <property type="entry name" value="G3P_DH_NAD-dep_N"/>
</dbReference>
<dbReference type="InterPro" id="IPR006109">
    <property type="entry name" value="G3P_DH_NAD-dep_C"/>
</dbReference>
<dbReference type="GO" id="GO:0005829">
    <property type="term" value="C:cytosol"/>
    <property type="evidence" value="ECO:0007669"/>
    <property type="project" value="TreeGrafter"/>
</dbReference>
<dbReference type="InterPro" id="IPR036291">
    <property type="entry name" value="NAD(P)-bd_dom_sf"/>
</dbReference>
<dbReference type="GO" id="GO:0046168">
    <property type="term" value="P:glycerol-3-phosphate catabolic process"/>
    <property type="evidence" value="ECO:0007669"/>
    <property type="project" value="InterPro"/>
</dbReference>
<name>A0A382FNU4_9ZZZZ</name>
<dbReference type="PIRSF" id="PIRSF000114">
    <property type="entry name" value="Glycerol-3-P_dh"/>
    <property type="match status" value="1"/>
</dbReference>
<keyword evidence="2" id="KW-0560">Oxidoreductase</keyword>
<dbReference type="InterPro" id="IPR006168">
    <property type="entry name" value="G3P_DH_NAD-dep"/>
</dbReference>
<dbReference type="GO" id="GO:0047952">
    <property type="term" value="F:glycerol-3-phosphate dehydrogenase [NAD(P)+] activity"/>
    <property type="evidence" value="ECO:0007669"/>
    <property type="project" value="TreeGrafter"/>
</dbReference>
<dbReference type="SUPFAM" id="SSF51735">
    <property type="entry name" value="NAD(P)-binding Rossmann-fold domains"/>
    <property type="match status" value="1"/>
</dbReference>
<sequence length="340" mass="36342">MNDNPNASFSGFKSIAVIGAGAWGTALARILSKNNGSVKIWAKEASVITNINTHHENETFLKNIKLPDSLVAYKSFENFADADLILLVTPAQFMRTTLEALKEFVNPETPIVLCSKGIESETLKFMSEITTDILPQNPLAVLSGPSFAIDVAHEKPTAVTLACKNTLLGERIANTISLPTFRPYLSDDIMGTQIGGVTKNVIAIAAGIAHGFNLGDSARAAIIARGFSEICRLAITMGGEEETLSGLSGMGDLILTCSSEASRNFSLGVKLGNGQTVTKATEGLKTVAEGLHSAKAVLELSIKKKVEMPITKSVNDLIDQKSSLDEIINNLLSRPIKREK</sequence>
<dbReference type="Pfam" id="PF01210">
    <property type="entry name" value="NAD_Gly3P_dh_N"/>
    <property type="match status" value="1"/>
</dbReference>
<dbReference type="Pfam" id="PF07479">
    <property type="entry name" value="NAD_Gly3P_dh_C"/>
    <property type="match status" value="1"/>
</dbReference>
<dbReference type="GO" id="GO:0051287">
    <property type="term" value="F:NAD binding"/>
    <property type="evidence" value="ECO:0007669"/>
    <property type="project" value="InterPro"/>
</dbReference>
<dbReference type="PROSITE" id="PS00957">
    <property type="entry name" value="NAD_G3PDH"/>
    <property type="match status" value="1"/>
</dbReference>
<evidence type="ECO:0008006" key="7">
    <source>
        <dbReference type="Google" id="ProtNLM"/>
    </source>
</evidence>
<dbReference type="AlphaFoldDB" id="A0A382FNU4"/>
<dbReference type="Gene3D" id="3.40.50.720">
    <property type="entry name" value="NAD(P)-binding Rossmann-like Domain"/>
    <property type="match status" value="1"/>
</dbReference>
<dbReference type="Gene3D" id="1.10.1040.10">
    <property type="entry name" value="N-(1-d-carboxylethyl)-l-norvaline Dehydrogenase, domain 2"/>
    <property type="match status" value="1"/>
</dbReference>
<protein>
    <recommendedName>
        <fullName evidence="7">Glycerol-3-phosphate dehydrogenase NAD-dependent N-terminal domain-containing protein</fullName>
    </recommendedName>
</protein>
<dbReference type="HAMAP" id="MF_00394">
    <property type="entry name" value="NAD_Glyc3P_dehydrog"/>
    <property type="match status" value="1"/>
</dbReference>
<dbReference type="PANTHER" id="PTHR11728:SF1">
    <property type="entry name" value="GLYCEROL-3-PHOSPHATE DEHYDROGENASE [NAD(+)] 2, CHLOROPLASTIC"/>
    <property type="match status" value="1"/>
</dbReference>
<dbReference type="PRINTS" id="PR00077">
    <property type="entry name" value="GPDHDRGNASE"/>
</dbReference>
<gene>
    <name evidence="6" type="ORF">METZ01_LOCUS216495</name>
</gene>
<evidence type="ECO:0000259" key="5">
    <source>
        <dbReference type="Pfam" id="PF07479"/>
    </source>
</evidence>
<dbReference type="GO" id="GO:0005975">
    <property type="term" value="P:carbohydrate metabolic process"/>
    <property type="evidence" value="ECO:0007669"/>
    <property type="project" value="InterPro"/>
</dbReference>
<evidence type="ECO:0000256" key="2">
    <source>
        <dbReference type="ARBA" id="ARBA00023002"/>
    </source>
</evidence>
<comment type="similarity">
    <text evidence="1">Belongs to the NAD-dependent glycerol-3-phosphate dehydrogenase family.</text>
</comment>
<feature type="domain" description="Glycerol-3-phosphate dehydrogenase NAD-dependent N-terminal" evidence="4">
    <location>
        <begin position="14"/>
        <end position="166"/>
    </location>
</feature>
<dbReference type="NCBIfam" id="NF000940">
    <property type="entry name" value="PRK00094.1-2"/>
    <property type="match status" value="1"/>
</dbReference>
<reference evidence="6" key="1">
    <citation type="submission" date="2018-05" db="EMBL/GenBank/DDBJ databases">
        <authorList>
            <person name="Lanie J.A."/>
            <person name="Ng W.-L."/>
            <person name="Kazmierczak K.M."/>
            <person name="Andrzejewski T.M."/>
            <person name="Davidsen T.M."/>
            <person name="Wayne K.J."/>
            <person name="Tettelin H."/>
            <person name="Glass J.I."/>
            <person name="Rusch D."/>
            <person name="Podicherti R."/>
            <person name="Tsui H.-C.T."/>
            <person name="Winkler M.E."/>
        </authorList>
    </citation>
    <scope>NUCLEOTIDE SEQUENCE</scope>
</reference>
<organism evidence="6">
    <name type="scientific">marine metagenome</name>
    <dbReference type="NCBI Taxonomy" id="408172"/>
    <lineage>
        <taxon>unclassified sequences</taxon>
        <taxon>metagenomes</taxon>
        <taxon>ecological metagenomes</taxon>
    </lineage>
</organism>
<dbReference type="SUPFAM" id="SSF48179">
    <property type="entry name" value="6-phosphogluconate dehydrogenase C-terminal domain-like"/>
    <property type="match status" value="1"/>
</dbReference>
<feature type="domain" description="Glycerol-3-phosphate dehydrogenase NAD-dependent C-terminal" evidence="5">
    <location>
        <begin position="188"/>
        <end position="328"/>
    </location>
</feature>
<evidence type="ECO:0000313" key="6">
    <source>
        <dbReference type="EMBL" id="SVB63641.1"/>
    </source>
</evidence>
<evidence type="ECO:0000256" key="1">
    <source>
        <dbReference type="ARBA" id="ARBA00011009"/>
    </source>
</evidence>
<dbReference type="InterPro" id="IPR013328">
    <property type="entry name" value="6PGD_dom2"/>
</dbReference>
<dbReference type="EMBL" id="UINC01050551">
    <property type="protein sequence ID" value="SVB63641.1"/>
    <property type="molecule type" value="Genomic_DNA"/>
</dbReference>